<dbReference type="EMBL" id="JASPKY010000396">
    <property type="protein sequence ID" value="KAK9702244.1"/>
    <property type="molecule type" value="Genomic_DNA"/>
</dbReference>
<sequence length="508" mass="57805">MSLDEYAEAKRKSKIAEETSDLQSDVEERGERFILKKRTIHRPSRFIDSDSDEESQKNSQIGIVSKRRLLYNVSLISSNIIATPTSSRSNTPGSSSFQLMSSFASQTSFLENVLHDKFFTYLSTVIEQNREILAILKNRSTNVSIEVEPKIPVKLPLESFEDLDVLEEHLQTKENEQLLTSLVSSTNSILRHSWSYKLSKEFSFLGTTNNKKAFMNYRVKKVIVAAVKASISSAVERSSEDQIKSWLKRSPKSYAYIRSFDTGIFCREWGTEMPRLLVLPPVTRCEDVKKKIGEWGTEMPRLLVLPPVTRCEDVRIPTVLGTTSISKMKRNSMILFFGSILLSSVLAGHQHNYFWRDYRGTIPDDALQFEGLVVAQVPYNGLLPATLYPKNNEALSECFGRKLSVKTGIKVLCDDLLENFTWEYVNVNSLTNEKLSDYVVGGTEDGSTLYIGKVFHEGQWKIGKVFPPSSQWKGLRVWYNSGDKYATDDFQILKYAPNHIDVFDVRNA</sequence>
<dbReference type="InterPro" id="IPR006616">
    <property type="entry name" value="DM9_repeat"/>
</dbReference>
<evidence type="ECO:0000313" key="3">
    <source>
        <dbReference type="Proteomes" id="UP001458880"/>
    </source>
</evidence>
<name>A0AAW1JFK5_POPJA</name>
<protein>
    <submittedName>
        <fullName evidence="2">Uncharacterized protein</fullName>
    </submittedName>
</protein>
<evidence type="ECO:0000313" key="2">
    <source>
        <dbReference type="EMBL" id="KAK9702244.1"/>
    </source>
</evidence>
<accession>A0AAW1JFK5</accession>
<gene>
    <name evidence="2" type="ORF">QE152_g30085</name>
</gene>
<dbReference type="PANTHER" id="PTHR31649">
    <property type="entry name" value="AGAP009604-PA"/>
    <property type="match status" value="1"/>
</dbReference>
<reference evidence="2 3" key="1">
    <citation type="journal article" date="2024" name="BMC Genomics">
        <title>De novo assembly and annotation of Popillia japonica's genome with initial clues to its potential as an invasive pest.</title>
        <authorList>
            <person name="Cucini C."/>
            <person name="Boschi S."/>
            <person name="Funari R."/>
            <person name="Cardaioli E."/>
            <person name="Iannotti N."/>
            <person name="Marturano G."/>
            <person name="Paoli F."/>
            <person name="Bruttini M."/>
            <person name="Carapelli A."/>
            <person name="Frati F."/>
            <person name="Nardi F."/>
        </authorList>
    </citation>
    <scope>NUCLEOTIDE SEQUENCE [LARGE SCALE GENOMIC DNA]</scope>
    <source>
        <strain evidence="2">DMR45628</strain>
    </source>
</reference>
<dbReference type="PANTHER" id="PTHR31649:SF10">
    <property type="entry name" value="IP19903P-RELATED"/>
    <property type="match status" value="1"/>
</dbReference>
<organism evidence="2 3">
    <name type="scientific">Popillia japonica</name>
    <name type="common">Japanese beetle</name>
    <dbReference type="NCBI Taxonomy" id="7064"/>
    <lineage>
        <taxon>Eukaryota</taxon>
        <taxon>Metazoa</taxon>
        <taxon>Ecdysozoa</taxon>
        <taxon>Arthropoda</taxon>
        <taxon>Hexapoda</taxon>
        <taxon>Insecta</taxon>
        <taxon>Pterygota</taxon>
        <taxon>Neoptera</taxon>
        <taxon>Endopterygota</taxon>
        <taxon>Coleoptera</taxon>
        <taxon>Polyphaga</taxon>
        <taxon>Scarabaeiformia</taxon>
        <taxon>Scarabaeidae</taxon>
        <taxon>Rutelinae</taxon>
        <taxon>Popillia</taxon>
    </lineage>
</organism>
<dbReference type="AlphaFoldDB" id="A0AAW1JFK5"/>
<comment type="caution">
    <text evidence="2">The sequence shown here is derived from an EMBL/GenBank/DDBJ whole genome shotgun (WGS) entry which is preliminary data.</text>
</comment>
<feature type="compositionally biased region" description="Basic and acidic residues" evidence="1">
    <location>
        <begin position="7"/>
        <end position="17"/>
    </location>
</feature>
<proteinExistence type="predicted"/>
<dbReference type="Proteomes" id="UP001458880">
    <property type="component" value="Unassembled WGS sequence"/>
</dbReference>
<evidence type="ECO:0000256" key="1">
    <source>
        <dbReference type="SAM" id="MobiDB-lite"/>
    </source>
</evidence>
<keyword evidence="3" id="KW-1185">Reference proteome</keyword>
<dbReference type="Pfam" id="PF11901">
    <property type="entry name" value="DM9"/>
    <property type="match status" value="1"/>
</dbReference>
<feature type="region of interest" description="Disordered" evidence="1">
    <location>
        <begin position="1"/>
        <end position="26"/>
    </location>
</feature>